<accession>A0A517PYC8</accession>
<proteinExistence type="predicted"/>
<keyword evidence="2" id="KW-1185">Reference proteome</keyword>
<reference evidence="1 2" key="1">
    <citation type="submission" date="2019-02" db="EMBL/GenBank/DDBJ databases">
        <title>Deep-cultivation of Planctomycetes and their phenomic and genomic characterization uncovers novel biology.</title>
        <authorList>
            <person name="Wiegand S."/>
            <person name="Jogler M."/>
            <person name="Boedeker C."/>
            <person name="Pinto D."/>
            <person name="Vollmers J."/>
            <person name="Rivas-Marin E."/>
            <person name="Kohn T."/>
            <person name="Peeters S.H."/>
            <person name="Heuer A."/>
            <person name="Rast P."/>
            <person name="Oberbeckmann S."/>
            <person name="Bunk B."/>
            <person name="Jeske O."/>
            <person name="Meyerdierks A."/>
            <person name="Storesund J.E."/>
            <person name="Kallscheuer N."/>
            <person name="Luecker S."/>
            <person name="Lage O.M."/>
            <person name="Pohl T."/>
            <person name="Merkel B.J."/>
            <person name="Hornburger P."/>
            <person name="Mueller R.-W."/>
            <person name="Bruemmer F."/>
            <person name="Labrenz M."/>
            <person name="Spormann A.M."/>
            <person name="Op den Camp H."/>
            <person name="Overmann J."/>
            <person name="Amann R."/>
            <person name="Jetten M.S.M."/>
            <person name="Mascher T."/>
            <person name="Medema M.H."/>
            <person name="Devos D.P."/>
            <person name="Kaster A.-K."/>
            <person name="Ovreas L."/>
            <person name="Rohde M."/>
            <person name="Galperin M.Y."/>
            <person name="Jogler C."/>
        </authorList>
    </citation>
    <scope>NUCLEOTIDE SEQUENCE [LARGE SCALE GENOMIC DNA]</scope>
    <source>
        <strain evidence="1 2">HG66A1</strain>
    </source>
</reference>
<evidence type="ECO:0000313" key="1">
    <source>
        <dbReference type="EMBL" id="QDT24386.1"/>
    </source>
</evidence>
<name>A0A517PYC8_9PLAN</name>
<gene>
    <name evidence="1" type="ORF">HG66A1_62180</name>
</gene>
<dbReference type="EMBL" id="CP036266">
    <property type="protein sequence ID" value="QDT24386.1"/>
    <property type="molecule type" value="Genomic_DNA"/>
</dbReference>
<evidence type="ECO:0000313" key="2">
    <source>
        <dbReference type="Proteomes" id="UP000320421"/>
    </source>
</evidence>
<dbReference type="AlphaFoldDB" id="A0A517PYC8"/>
<sequence length="136" mass="14752">MTQIDPKIADWQQNKHVVGMIEFSASASAADCFPYYALPAEATFIGLAEADALCLMNDGTLQVYDHEVENRVLCPVAQNQTVFISALKVLEAHFGKCVADESYDEDESAAVAVRQQCGEIAGGDDYAEFFSMMVGA</sequence>
<dbReference type="RefSeq" id="WP_145193030.1">
    <property type="nucleotide sequence ID" value="NZ_CP036266.1"/>
</dbReference>
<organism evidence="1 2">
    <name type="scientific">Gimesia chilikensis</name>
    <dbReference type="NCBI Taxonomy" id="2605989"/>
    <lineage>
        <taxon>Bacteria</taxon>
        <taxon>Pseudomonadati</taxon>
        <taxon>Planctomycetota</taxon>
        <taxon>Planctomycetia</taxon>
        <taxon>Planctomycetales</taxon>
        <taxon>Planctomycetaceae</taxon>
        <taxon>Gimesia</taxon>
    </lineage>
</organism>
<protein>
    <submittedName>
        <fullName evidence="1">Uncharacterized protein</fullName>
    </submittedName>
</protein>
<dbReference type="Proteomes" id="UP000320421">
    <property type="component" value="Chromosome"/>
</dbReference>